<evidence type="ECO:0000313" key="8">
    <source>
        <dbReference type="Proteomes" id="UP000294619"/>
    </source>
</evidence>
<dbReference type="Pfam" id="PF00005">
    <property type="entry name" value="ABC_tran"/>
    <property type="match status" value="1"/>
</dbReference>
<dbReference type="InterPro" id="IPR025662">
    <property type="entry name" value="Sigma_54_int_dom_ATP-bd_1"/>
</dbReference>
<name>A0A4R3Y074_9PAST</name>
<evidence type="ECO:0000313" key="6">
    <source>
        <dbReference type="EMBL" id="TCV84837.1"/>
    </source>
</evidence>
<dbReference type="AlphaFoldDB" id="A0A4R3Y074"/>
<dbReference type="FunFam" id="3.40.50.300:FF:000425">
    <property type="entry name" value="Probable ABC transporter, ATP-binding subunit"/>
    <property type="match status" value="1"/>
</dbReference>
<dbReference type="EMBL" id="VDGV01000032">
    <property type="protein sequence ID" value="TNG92380.1"/>
    <property type="molecule type" value="Genomic_DNA"/>
</dbReference>
<evidence type="ECO:0000259" key="5">
    <source>
        <dbReference type="PROSITE" id="PS50893"/>
    </source>
</evidence>
<protein>
    <submittedName>
        <fullName evidence="7">ABC transporter ATP-binding protein</fullName>
    </submittedName>
    <submittedName>
        <fullName evidence="6">Osmoprotectant transport system ATP-binding protein</fullName>
    </submittedName>
</protein>
<dbReference type="InterPro" id="IPR003593">
    <property type="entry name" value="AAA+_ATPase"/>
</dbReference>
<dbReference type="PROSITE" id="PS00675">
    <property type="entry name" value="SIGMA54_INTERACT_1"/>
    <property type="match status" value="1"/>
</dbReference>
<reference evidence="7 9" key="2">
    <citation type="submission" date="2019-05" db="EMBL/GenBank/DDBJ databases">
        <title>Pasteurellaceae isolates from reptiles.</title>
        <authorList>
            <person name="Bojesen A.M."/>
            <person name="Lund E."/>
        </authorList>
    </citation>
    <scope>NUCLEOTIDE SEQUENCE [LARGE SCALE GENOMIC DNA]</scope>
    <source>
        <strain evidence="7 9">ELNT2x</strain>
    </source>
</reference>
<dbReference type="Proteomes" id="UP000305526">
    <property type="component" value="Unassembled WGS sequence"/>
</dbReference>
<evidence type="ECO:0000256" key="3">
    <source>
        <dbReference type="ARBA" id="ARBA00022741"/>
    </source>
</evidence>
<dbReference type="PROSITE" id="PS00211">
    <property type="entry name" value="ABC_TRANSPORTER_1"/>
    <property type="match status" value="1"/>
</dbReference>
<reference evidence="6 8" key="1">
    <citation type="submission" date="2019-03" db="EMBL/GenBank/DDBJ databases">
        <title>Genomic Encyclopedia of Type Strains, Phase IV (KMG-IV): sequencing the most valuable type-strain genomes for metagenomic binning, comparative biology and taxonomic classification.</title>
        <authorList>
            <person name="Goeker M."/>
        </authorList>
    </citation>
    <scope>NUCLEOTIDE SEQUENCE [LARGE SCALE GENOMIC DNA]</scope>
    <source>
        <strain evidence="6 8">DSM 28140</strain>
    </source>
</reference>
<proteinExistence type="inferred from homology"/>
<gene>
    <name evidence="6" type="ORF">EDC16_11068</name>
    <name evidence="7" type="ORF">FHQ21_04860</name>
</gene>
<dbReference type="Proteomes" id="UP000294619">
    <property type="component" value="Unassembled WGS sequence"/>
</dbReference>
<comment type="similarity">
    <text evidence="1">Belongs to the ABC transporter superfamily.</text>
</comment>
<dbReference type="Gene3D" id="3.40.50.300">
    <property type="entry name" value="P-loop containing nucleotide triphosphate hydrolases"/>
    <property type="match status" value="1"/>
</dbReference>
<dbReference type="GO" id="GO:0016887">
    <property type="term" value="F:ATP hydrolysis activity"/>
    <property type="evidence" value="ECO:0007669"/>
    <property type="project" value="InterPro"/>
</dbReference>
<dbReference type="InterPro" id="IPR017871">
    <property type="entry name" value="ABC_transporter-like_CS"/>
</dbReference>
<keyword evidence="3" id="KW-0547">Nucleotide-binding</keyword>
<evidence type="ECO:0000256" key="4">
    <source>
        <dbReference type="ARBA" id="ARBA00022840"/>
    </source>
</evidence>
<dbReference type="PANTHER" id="PTHR43117:SF4">
    <property type="entry name" value="OSMOPROTECTANT IMPORT ATP-BINDING PROTEIN OSMV"/>
    <property type="match status" value="1"/>
</dbReference>
<evidence type="ECO:0000313" key="9">
    <source>
        <dbReference type="Proteomes" id="UP000305526"/>
    </source>
</evidence>
<evidence type="ECO:0000313" key="7">
    <source>
        <dbReference type="EMBL" id="TNG92380.1"/>
    </source>
</evidence>
<dbReference type="PROSITE" id="PS50893">
    <property type="entry name" value="ABC_TRANSPORTER_2"/>
    <property type="match status" value="1"/>
</dbReference>
<keyword evidence="4 6" id="KW-0067">ATP-binding</keyword>
<dbReference type="SMART" id="SM00382">
    <property type="entry name" value="AAA"/>
    <property type="match status" value="1"/>
</dbReference>
<keyword evidence="2" id="KW-0813">Transport</keyword>
<feature type="domain" description="ABC transporter" evidence="5">
    <location>
        <begin position="2"/>
        <end position="235"/>
    </location>
</feature>
<dbReference type="InterPro" id="IPR003439">
    <property type="entry name" value="ABC_transporter-like_ATP-bd"/>
</dbReference>
<dbReference type="PANTHER" id="PTHR43117">
    <property type="entry name" value="OSMOPROTECTANT IMPORT ATP-BINDING PROTEIN OSMV"/>
    <property type="match status" value="1"/>
</dbReference>
<dbReference type="InterPro" id="IPR027417">
    <property type="entry name" value="P-loop_NTPase"/>
</dbReference>
<comment type="caution">
    <text evidence="6">The sequence shown here is derived from an EMBL/GenBank/DDBJ whole genome shotgun (WGS) entry which is preliminary data.</text>
</comment>
<dbReference type="GO" id="GO:0005524">
    <property type="term" value="F:ATP binding"/>
    <property type="evidence" value="ECO:0007669"/>
    <property type="project" value="UniProtKB-KW"/>
</dbReference>
<dbReference type="SUPFAM" id="SSF52540">
    <property type="entry name" value="P-loop containing nucleoside triphosphate hydrolases"/>
    <property type="match status" value="1"/>
</dbReference>
<keyword evidence="9" id="KW-1185">Reference proteome</keyword>
<dbReference type="EMBL" id="SMCP01000010">
    <property type="protein sequence ID" value="TCV84837.1"/>
    <property type="molecule type" value="Genomic_DNA"/>
</dbReference>
<dbReference type="RefSeq" id="WP_132967765.1">
    <property type="nucleotide sequence ID" value="NZ_LEKL01000028.1"/>
</dbReference>
<evidence type="ECO:0000256" key="2">
    <source>
        <dbReference type="ARBA" id="ARBA00022448"/>
    </source>
</evidence>
<accession>A0A4R3Y074</accession>
<dbReference type="GO" id="GO:0015697">
    <property type="term" value="P:quaternary ammonium group transport"/>
    <property type="evidence" value="ECO:0007669"/>
    <property type="project" value="UniProtKB-ARBA"/>
</dbReference>
<organism evidence="6 8">
    <name type="scientific">Testudinibacter aquarius</name>
    <dbReference type="NCBI Taxonomy" id="1524974"/>
    <lineage>
        <taxon>Bacteria</taxon>
        <taxon>Pseudomonadati</taxon>
        <taxon>Pseudomonadota</taxon>
        <taxon>Gammaproteobacteria</taxon>
        <taxon>Pasteurellales</taxon>
        <taxon>Pasteurellaceae</taxon>
        <taxon>Testudinibacter</taxon>
    </lineage>
</organism>
<evidence type="ECO:0000256" key="1">
    <source>
        <dbReference type="ARBA" id="ARBA00005417"/>
    </source>
</evidence>
<sequence length="245" mass="27670">MIELQDVSKHYADKIAVRNVSMKIHCGEFFVLVGESGSGKTTLLKMLNGLIDKDGGEIIIAGKNSREYNKRRLRLEMGYVLQQIALFPNMTVAENIALIPALKGWDKKRISARTRELLQKVQLPLDYLTRKPAELSGGEQQRIGILRAIIAEPKIILMDEPFSALDPLSRLELQHLILQIHREFASTIVFVTHYVEEALKLGDRIGVMKDGILQQLATPQTILQQPANDYVLRFFQPVEAVGRTE</sequence>